<gene>
    <name evidence="3" type="primary">Apbb1ip</name>
</gene>
<proteinExistence type="evidence at transcript level"/>
<reference evidence="2" key="8">
    <citation type="journal article" date="2005" name="Science">
        <title>Antisense Transcription in the Mammalian Transcriptome.</title>
        <authorList>
            <consortium name="RIKEN Genome Exploration Research Group and Genome Science Group (Genome Network Project Core Group) and the FANTOM Consortium"/>
        </authorList>
    </citation>
    <scope>NUCLEOTIDE SEQUENCE</scope>
    <source>
        <strain evidence="2">C57BL/6J</strain>
        <tissue evidence="2">Vagina</tissue>
    </source>
</reference>
<dbReference type="AGR" id="MGI:1861354"/>
<reference evidence="2" key="4">
    <citation type="journal article" date="2001" name="Nature">
        <title>Functional annotation of a full-length mouse cDNA collection.</title>
        <authorList>
            <consortium name="The RIKEN Genome Exploration Research Group Phase II Team and the FANTOM Consortium"/>
        </authorList>
    </citation>
    <scope>NUCLEOTIDE SEQUENCE</scope>
    <source>
        <strain evidence="2">C57BL/6J</strain>
        <tissue evidence="2">Vagina</tissue>
    </source>
</reference>
<reference evidence="2" key="6">
    <citation type="journal article" date="2002" name="Nature">
        <title>Analysis of the mouse transcriptome based on functional annotation of 60,770 full-length cDNAs.</title>
        <authorList>
            <consortium name="The FANTOM Consortium and the RIKEN Genome Exploration Research Group Phase I and II Team"/>
        </authorList>
    </citation>
    <scope>NUCLEOTIDE SEQUENCE</scope>
    <source>
        <strain evidence="2">C57BL/6J</strain>
        <tissue evidence="2">Vagina</tissue>
    </source>
</reference>
<name>Q8CB05_MOUSE</name>
<dbReference type="EMBL" id="AK037119">
    <property type="protein sequence ID" value="BAC29711.1"/>
    <property type="molecule type" value="mRNA"/>
</dbReference>
<dbReference type="AlphaFoldDB" id="Q8CB05"/>
<reference evidence="2" key="7">
    <citation type="journal article" date="2005" name="Science">
        <title>The Transcriptional Landscape of the Mammalian Genome.</title>
        <authorList>
            <consortium name="The FANTOM Consortium"/>
            <consortium name="Riken Genome Exploration Research Group and Genome Science Group (Genome Network Project Core Group)"/>
        </authorList>
    </citation>
    <scope>NUCLEOTIDE SEQUENCE</scope>
    <source>
        <strain evidence="2">C57BL/6J</strain>
        <tissue evidence="2">Vagina</tissue>
    </source>
</reference>
<reference evidence="2" key="3">
    <citation type="journal article" date="2000" name="Genome Res.">
        <title>RIKEN integrated sequence analysis (RISA) system--384-format sequencing pipeline with 384 multicapillary sequencer.</title>
        <authorList>
            <person name="Shibata K."/>
            <person name="Itoh M."/>
            <person name="Aizawa K."/>
            <person name="Nagaoka S."/>
            <person name="Sasaki N."/>
            <person name="Carninci P."/>
            <person name="Konno H."/>
            <person name="Akiyama J."/>
            <person name="Nishi K."/>
            <person name="Kitsunai T."/>
            <person name="Tashiro H."/>
            <person name="Itoh M."/>
            <person name="Sumi N."/>
            <person name="Ishii Y."/>
            <person name="Nakamura S."/>
            <person name="Hazama M."/>
            <person name="Nishine T."/>
            <person name="Harada A."/>
            <person name="Yamamoto R."/>
            <person name="Matsumoto H."/>
            <person name="Sakaguchi S."/>
            <person name="Ikegami T."/>
            <person name="Kashiwagi K."/>
            <person name="Fujiwake S."/>
            <person name="Inoue K."/>
            <person name="Togawa Y."/>
            <person name="Izawa M."/>
            <person name="Ohara E."/>
            <person name="Watahiki M."/>
            <person name="Yoneda Y."/>
            <person name="Ishikawa T."/>
            <person name="Ozawa K."/>
            <person name="Tanaka T."/>
            <person name="Matsuura S."/>
            <person name="Kawai J."/>
            <person name="Okazaki Y."/>
            <person name="Muramatsu M."/>
            <person name="Inoue Y."/>
            <person name="Kira A."/>
            <person name="Hayashizaki Y."/>
        </authorList>
    </citation>
    <scope>NUCLEOTIDE SEQUENCE</scope>
    <source>
        <strain evidence="2">C57BL/6J</strain>
        <tissue evidence="2">Vagina</tissue>
    </source>
</reference>
<evidence type="ECO:0000313" key="2">
    <source>
        <dbReference type="EMBL" id="BAC29711.1"/>
    </source>
</evidence>
<organism evidence="2">
    <name type="scientific">Mus musculus</name>
    <name type="common">Mouse</name>
    <dbReference type="NCBI Taxonomy" id="10090"/>
    <lineage>
        <taxon>Eukaryota</taxon>
        <taxon>Metazoa</taxon>
        <taxon>Chordata</taxon>
        <taxon>Craniata</taxon>
        <taxon>Vertebrata</taxon>
        <taxon>Euteleostomi</taxon>
        <taxon>Mammalia</taxon>
        <taxon>Eutheria</taxon>
        <taxon>Euarchontoglires</taxon>
        <taxon>Glires</taxon>
        <taxon>Rodentia</taxon>
        <taxon>Myomorpha</taxon>
        <taxon>Muroidea</taxon>
        <taxon>Muridae</taxon>
        <taxon>Murinae</taxon>
        <taxon>Mus</taxon>
        <taxon>Mus</taxon>
    </lineage>
</organism>
<sequence length="127" mass="13234">ERRQPLISAHSGALRLNPAHLWLSPAHLCTASSHLCKPPSHPPPSSQGKRHPSPAHGFGVLRLPHCVSYGGGGDNSCGTGPRTGHVNTPPPPSPGSQEASGPLGTSCALDLWLPLLPTAFCFNRFSA</sequence>
<reference evidence="2" key="1">
    <citation type="journal article" date="1999" name="Methods Enzymol.">
        <title>High-efficiency full-length cDNA cloning.</title>
        <authorList>
            <person name="Carninci P."/>
            <person name="Hayashizaki Y."/>
        </authorList>
    </citation>
    <scope>NUCLEOTIDE SEQUENCE</scope>
    <source>
        <strain evidence="2">C57BL/6J</strain>
        <tissue evidence="2">Vagina</tissue>
    </source>
</reference>
<dbReference type="MGI" id="MGI:1861354">
    <property type="gene designation" value="Apbb1ip"/>
</dbReference>
<feature type="region of interest" description="Disordered" evidence="1">
    <location>
        <begin position="77"/>
        <end position="103"/>
    </location>
</feature>
<feature type="non-terminal residue" evidence="2">
    <location>
        <position position="1"/>
    </location>
</feature>
<reference evidence="2" key="5">
    <citation type="submission" date="2001-07" db="EMBL/GenBank/DDBJ databases">
        <authorList>
            <person name="Adachi J."/>
            <person name="Aizawa K."/>
            <person name="Akimura T."/>
            <person name="Arakawa T."/>
            <person name="Bono H."/>
            <person name="Carninci P."/>
            <person name="Fukuda S."/>
            <person name="Furuno M."/>
            <person name="Hanagaki T."/>
            <person name="Hara A."/>
            <person name="Hashizume W."/>
            <person name="Hayashida K."/>
            <person name="Hayatsu N."/>
            <person name="Hiramoto K."/>
            <person name="Hiraoka T."/>
            <person name="Hirozane T."/>
            <person name="Hori F."/>
            <person name="Imotani K."/>
            <person name="Ishii Y."/>
            <person name="Itoh M."/>
            <person name="Kagawa I."/>
            <person name="Kasukawa T."/>
            <person name="Katoh H."/>
            <person name="Kawai J."/>
            <person name="Kojima Y."/>
            <person name="Kondo S."/>
            <person name="Konno H."/>
            <person name="Kouda M."/>
            <person name="Koya S."/>
            <person name="Kurihara C."/>
            <person name="Matsuyama T."/>
            <person name="Miyazaki A."/>
            <person name="Murata M."/>
            <person name="Nakamura M."/>
            <person name="Nishi K."/>
            <person name="Nomura K."/>
            <person name="Numazaki R."/>
            <person name="Ohno M."/>
            <person name="Ohsato N."/>
            <person name="Okazaki Y."/>
            <person name="Saito R."/>
            <person name="Saitoh H."/>
            <person name="Sakai C."/>
            <person name="Sakai K."/>
            <person name="Sakazume N."/>
            <person name="Sano H."/>
            <person name="Sasaki D."/>
            <person name="Shibata K."/>
            <person name="Shinagawa A."/>
            <person name="Shiraki T."/>
            <person name="Sogabe Y."/>
            <person name="Tagami M."/>
            <person name="Tagawa A."/>
            <person name="Takahashi F."/>
            <person name="Takaku-Akahira S."/>
            <person name="Takeda Y."/>
            <person name="Tanaka T."/>
            <person name="Tomaru A."/>
            <person name="Toya T."/>
            <person name="Yasunishi A."/>
            <person name="Muramatsu M."/>
            <person name="Hayashizaki Y."/>
        </authorList>
    </citation>
    <scope>NUCLEOTIDE SEQUENCE</scope>
    <source>
        <strain evidence="2">C57BL/6J</strain>
        <tissue evidence="2">Vagina</tissue>
    </source>
</reference>
<reference evidence="2" key="2">
    <citation type="journal article" date="2000" name="Genome Res.">
        <title>Normalization and subtraction of cap-trapper-selected cDNAs to prepare full-length cDNA libraries for rapid discovery of new genes.</title>
        <authorList>
            <person name="Carninci P."/>
            <person name="Shibata Y."/>
            <person name="Hayatsu N."/>
            <person name="Sugahara Y."/>
            <person name="Shibata K."/>
            <person name="Itoh M."/>
            <person name="Konno H."/>
            <person name="Okazaki Y."/>
            <person name="Muramatsu M."/>
            <person name="Hayashizaki Y."/>
        </authorList>
    </citation>
    <scope>NUCLEOTIDE SEQUENCE</scope>
    <source>
        <strain evidence="2">C57BL/6J</strain>
        <tissue evidence="2">Vagina</tissue>
    </source>
</reference>
<feature type="region of interest" description="Disordered" evidence="1">
    <location>
        <begin position="34"/>
        <end position="58"/>
    </location>
</feature>
<accession>Q8CB05</accession>
<evidence type="ECO:0000313" key="3">
    <source>
        <dbReference type="MGI" id="MGI:1861354"/>
    </source>
</evidence>
<protein>
    <submittedName>
        <fullName evidence="2">Uncharacterized protein</fullName>
    </submittedName>
</protein>
<evidence type="ECO:0000256" key="1">
    <source>
        <dbReference type="SAM" id="MobiDB-lite"/>
    </source>
</evidence>